<dbReference type="FunCoup" id="B0W9E9">
    <property type="interactions" value="614"/>
</dbReference>
<dbReference type="GO" id="GO:0005634">
    <property type="term" value="C:nucleus"/>
    <property type="evidence" value="ECO:0007669"/>
    <property type="project" value="TreeGrafter"/>
</dbReference>
<reference evidence="3" key="1">
    <citation type="submission" date="2007-03" db="EMBL/GenBank/DDBJ databases">
        <title>Annotation of Culex pipiens quinquefasciatus.</title>
        <authorList>
            <consortium name="The Broad Institute Genome Sequencing Platform"/>
            <person name="Atkinson P.W."/>
            <person name="Hemingway J."/>
            <person name="Christensen B.M."/>
            <person name="Higgs S."/>
            <person name="Kodira C."/>
            <person name="Hannick L."/>
            <person name="Megy K."/>
            <person name="O'Leary S."/>
            <person name="Pearson M."/>
            <person name="Haas B.J."/>
            <person name="Mauceli E."/>
            <person name="Wortman J.R."/>
            <person name="Lee N.H."/>
            <person name="Guigo R."/>
            <person name="Stanke M."/>
            <person name="Alvarado L."/>
            <person name="Amedeo P."/>
            <person name="Antoine C.H."/>
            <person name="Arensburger P."/>
            <person name="Bidwell S.L."/>
            <person name="Crawford M."/>
            <person name="Camaro F."/>
            <person name="Devon K."/>
            <person name="Engels R."/>
            <person name="Hammond M."/>
            <person name="Howarth C."/>
            <person name="Koehrsen M."/>
            <person name="Lawson D."/>
            <person name="Montgomery P."/>
            <person name="Nene V."/>
            <person name="Nusbaum C."/>
            <person name="Puiu D."/>
            <person name="Romero-Severson J."/>
            <person name="Severson D.W."/>
            <person name="Shumway M."/>
            <person name="Sisk P."/>
            <person name="Stolte C."/>
            <person name="Zeng Q."/>
            <person name="Eisenstadt E."/>
            <person name="Fraser-Liggett C."/>
            <person name="Strausberg R."/>
            <person name="Galagan J."/>
            <person name="Birren B."/>
            <person name="Collins F.H."/>
        </authorList>
    </citation>
    <scope>NUCLEOTIDE SEQUENCE [LARGE SCALE GENOMIC DNA]</scope>
    <source>
        <strain evidence="3">JHB</strain>
    </source>
</reference>
<dbReference type="Gene3D" id="1.10.10.1200">
    <property type="entry name" value="MAGE homology domain, winged helix WH1 motif"/>
    <property type="match status" value="1"/>
</dbReference>
<dbReference type="AlphaFoldDB" id="B0W9E9"/>
<evidence type="ECO:0000256" key="1">
    <source>
        <dbReference type="SAM" id="MobiDB-lite"/>
    </source>
</evidence>
<dbReference type="PANTHER" id="PTHR11736">
    <property type="entry name" value="MELANOMA-ASSOCIATED ANTIGEN MAGE ANTIGEN"/>
    <property type="match status" value="1"/>
</dbReference>
<protein>
    <submittedName>
        <fullName evidence="3 4">Melanoma-associated antigen D2</fullName>
    </submittedName>
</protein>
<dbReference type="EMBL" id="DS231864">
    <property type="protein sequence ID" value="EDS40174.1"/>
    <property type="molecule type" value="Genomic_DNA"/>
</dbReference>
<dbReference type="Proteomes" id="UP000002320">
    <property type="component" value="Unassembled WGS sequence"/>
</dbReference>
<evidence type="ECO:0000313" key="3">
    <source>
        <dbReference type="EMBL" id="EDS40174.1"/>
    </source>
</evidence>
<dbReference type="Gene3D" id="1.10.10.1210">
    <property type="entry name" value="MAGE homology domain, winged helix WH2 motif"/>
    <property type="match status" value="1"/>
</dbReference>
<dbReference type="Pfam" id="PF01454">
    <property type="entry name" value="MAGE"/>
    <property type="match status" value="1"/>
</dbReference>
<dbReference type="SMART" id="SM01373">
    <property type="entry name" value="MAGE"/>
    <property type="match status" value="1"/>
</dbReference>
<dbReference type="InterPro" id="IPR037445">
    <property type="entry name" value="MAGE"/>
</dbReference>
<feature type="region of interest" description="Disordered" evidence="1">
    <location>
        <begin position="59"/>
        <end position="93"/>
    </location>
</feature>
<sequence length="386" mass="43779">MSSRSFENVSWLEKAFFRLPAERCEQCARVANPNKQLTAARKVEPAFVGTSNGRTIIMPRTTVSLSQPSGSRQTQRNRSSTGESTQTQGATQADPDFDEYVVNTVRVVLNLSVNKHPIKKTDVVKNALAGNGRVLPKILPQVIAELEDVYGYKLVETERNKTFLLVSKLASGSVLDLSEDFRQKYTLLYLVLGYIFMKNGNVPEQGLYDFLEKLNIPTNGEEHRFFGNAQRLITETFVKQAYLVRSKQVVEGMNDDRFFFSWGARADHELSKKDILESICKLMGKPTVVYVKQHMAAYGGNDEDEDEEDESMEQTQLNIHPALNGTGLQFWHWMTPSVSVRFCSRCSMSKWGKDLYEIVNPHSFIEYNLVQTRQTSLKSASLTELM</sequence>
<dbReference type="HOGENOM" id="CLU_716219_0_0_1"/>
<dbReference type="OrthoDB" id="205198at2759"/>
<evidence type="ECO:0000313" key="5">
    <source>
        <dbReference type="Proteomes" id="UP000002320"/>
    </source>
</evidence>
<reference evidence="4" key="2">
    <citation type="submission" date="2021-02" db="UniProtKB">
        <authorList>
            <consortium name="EnsemblMetazoa"/>
        </authorList>
    </citation>
    <scope>IDENTIFICATION</scope>
    <source>
        <strain evidence="4">JHB</strain>
    </source>
</reference>
<dbReference type="KEGG" id="cqu:CpipJ_CPIJ003760"/>
<evidence type="ECO:0000313" key="4">
    <source>
        <dbReference type="EnsemblMetazoa" id="CPIJ003760-PA"/>
    </source>
</evidence>
<organism>
    <name type="scientific">Culex quinquefasciatus</name>
    <name type="common">Southern house mosquito</name>
    <name type="synonym">Culex pungens</name>
    <dbReference type="NCBI Taxonomy" id="7176"/>
    <lineage>
        <taxon>Eukaryota</taxon>
        <taxon>Metazoa</taxon>
        <taxon>Ecdysozoa</taxon>
        <taxon>Arthropoda</taxon>
        <taxon>Hexapoda</taxon>
        <taxon>Insecta</taxon>
        <taxon>Pterygota</taxon>
        <taxon>Neoptera</taxon>
        <taxon>Endopterygota</taxon>
        <taxon>Diptera</taxon>
        <taxon>Nematocera</taxon>
        <taxon>Culicoidea</taxon>
        <taxon>Culicidae</taxon>
        <taxon>Culicinae</taxon>
        <taxon>Culicini</taxon>
        <taxon>Culex</taxon>
        <taxon>Culex</taxon>
    </lineage>
</organism>
<feature type="compositionally biased region" description="Polar residues" evidence="1">
    <location>
        <begin position="61"/>
        <end position="91"/>
    </location>
</feature>
<dbReference type="FunFam" id="1.10.10.1210:FF:000001">
    <property type="entry name" value="melanoma-associated antigen D1"/>
    <property type="match status" value="1"/>
</dbReference>
<dbReference type="VEuPathDB" id="VectorBase:CPIJ003760"/>
<dbReference type="PROSITE" id="PS50838">
    <property type="entry name" value="MAGE"/>
    <property type="match status" value="1"/>
</dbReference>
<evidence type="ECO:0000259" key="2">
    <source>
        <dbReference type="PROSITE" id="PS50838"/>
    </source>
</evidence>
<accession>B0W9E9</accession>
<dbReference type="InterPro" id="IPR041899">
    <property type="entry name" value="MAGE_WH2"/>
</dbReference>
<name>B0W9E9_CULQU</name>
<dbReference type="EnsemblMetazoa" id="CPIJ003760-RA">
    <property type="protein sequence ID" value="CPIJ003760-PA"/>
    <property type="gene ID" value="CPIJ003760"/>
</dbReference>
<dbReference type="STRING" id="7176.B0W9E9"/>
<dbReference type="VEuPathDB" id="VectorBase:CQUJHB002430"/>
<dbReference type="InParanoid" id="B0W9E9"/>
<feature type="domain" description="MAGE" evidence="2">
    <location>
        <begin position="97"/>
        <end position="297"/>
    </location>
</feature>
<dbReference type="InterPro" id="IPR002190">
    <property type="entry name" value="MHD_dom"/>
</dbReference>
<dbReference type="OMA" id="NKLEPSY"/>
<keyword evidence="5" id="KW-1185">Reference proteome</keyword>
<dbReference type="PANTHER" id="PTHR11736:SF14">
    <property type="entry name" value="NSE3 HOMOLOG, SMC5-SMC6 COMPLEX COMPONENT"/>
    <property type="match status" value="1"/>
</dbReference>
<dbReference type="InterPro" id="IPR041898">
    <property type="entry name" value="MAGE_WH1"/>
</dbReference>
<gene>
    <name evidence="4" type="primary">6035097</name>
    <name evidence="3" type="ORF">CpipJ_CPIJ003760</name>
</gene>
<proteinExistence type="predicted"/>
<dbReference type="eggNOG" id="KOG4562">
    <property type="taxonomic scope" value="Eukaryota"/>
</dbReference>